<gene>
    <name evidence="2" type="ORF">HH214_04715</name>
</gene>
<feature type="chain" id="PRO_5029630960" evidence="1">
    <location>
        <begin position="22"/>
        <end position="479"/>
    </location>
</feature>
<evidence type="ECO:0000256" key="1">
    <source>
        <dbReference type="SAM" id="SignalP"/>
    </source>
</evidence>
<dbReference type="Proteomes" id="UP000503278">
    <property type="component" value="Chromosome"/>
</dbReference>
<keyword evidence="2" id="KW-0449">Lipoprotein</keyword>
<keyword evidence="1" id="KW-0732">Signal</keyword>
<sequence>MKKYIYSLLVLIAAVSMSSCKKNFQEINTNPNTSDHALPQALLAPAITNVVSANMSRSRTITNELMQVTIDQGDTEGKIFRYDILPSQADYLWNSWYLQLPNFNDVYTGGVATLSPTYQGIALICQAWVFSMLTDTYGDVPYFNASQAKDGNFTPAFDKQKDIYTDIFNKLEQANKLLTGSANVLSSSDPIYQGNAANWRKFGNSLYLRLLLRVSAKAEMNAPAKIKQMVDTSPSTYPIMTSNAESAILKWTGTAPYVSPFATLRNADWYTPKLTSFFVDNLNDWSDPRIGKWATQYQGDYAGIPSGYPVGQAPEGKSTLPTSLQPEALLGNILNYPELQFALAEAAAKGWITSKSAQSYYETGATNAITLWGYTPPTGYLGFQLIKWNDSYSLEQKMELIHLQKYYTLFFTDLESWFEYRRTGHPYLPKGAGLRNNGIMPARLNYPVYIQSTNAVNYNAAVALQGPDVISTQVWWQKP</sequence>
<dbReference type="EMBL" id="CP051682">
    <property type="protein sequence ID" value="QJD98296.1"/>
    <property type="molecule type" value="Genomic_DNA"/>
</dbReference>
<dbReference type="InterPro" id="IPR041662">
    <property type="entry name" value="SusD-like_2"/>
</dbReference>
<reference evidence="2 3" key="1">
    <citation type="submission" date="2020-04" db="EMBL/GenBank/DDBJ databases">
        <title>Genome sequencing of novel species.</title>
        <authorList>
            <person name="Heo J."/>
            <person name="Kim S.-J."/>
            <person name="Kim J.-S."/>
            <person name="Hong S.-B."/>
            <person name="Kwon S.-W."/>
        </authorList>
    </citation>
    <scope>NUCLEOTIDE SEQUENCE [LARGE SCALE GENOMIC DNA]</scope>
    <source>
        <strain evidence="2 3">F39-2</strain>
    </source>
</reference>
<evidence type="ECO:0000313" key="3">
    <source>
        <dbReference type="Proteomes" id="UP000503278"/>
    </source>
</evidence>
<dbReference type="Pfam" id="PF12771">
    <property type="entry name" value="SusD-like_2"/>
    <property type="match status" value="1"/>
</dbReference>
<protein>
    <submittedName>
        <fullName evidence="2">SusD/RagB family nutrient-binding outer membrane lipoprotein</fullName>
    </submittedName>
</protein>
<dbReference type="AlphaFoldDB" id="A0A7L5ECZ3"/>
<dbReference type="KEGG" id="mrob:HH214_04715"/>
<dbReference type="SUPFAM" id="SSF48452">
    <property type="entry name" value="TPR-like"/>
    <property type="match status" value="1"/>
</dbReference>
<organism evidence="2 3">
    <name type="scientific">Mucilaginibacter robiniae</name>
    <dbReference type="NCBI Taxonomy" id="2728022"/>
    <lineage>
        <taxon>Bacteria</taxon>
        <taxon>Pseudomonadati</taxon>
        <taxon>Bacteroidota</taxon>
        <taxon>Sphingobacteriia</taxon>
        <taxon>Sphingobacteriales</taxon>
        <taxon>Sphingobacteriaceae</taxon>
        <taxon>Mucilaginibacter</taxon>
    </lineage>
</organism>
<accession>A0A7L5ECZ3</accession>
<dbReference type="PROSITE" id="PS51257">
    <property type="entry name" value="PROKAR_LIPOPROTEIN"/>
    <property type="match status" value="1"/>
</dbReference>
<dbReference type="InterPro" id="IPR011990">
    <property type="entry name" value="TPR-like_helical_dom_sf"/>
</dbReference>
<evidence type="ECO:0000313" key="2">
    <source>
        <dbReference type="EMBL" id="QJD98296.1"/>
    </source>
</evidence>
<name>A0A7L5ECZ3_9SPHI</name>
<proteinExistence type="predicted"/>
<dbReference type="Gene3D" id="1.25.40.390">
    <property type="match status" value="1"/>
</dbReference>
<keyword evidence="3" id="KW-1185">Reference proteome</keyword>
<feature type="signal peptide" evidence="1">
    <location>
        <begin position="1"/>
        <end position="21"/>
    </location>
</feature>